<dbReference type="EMBL" id="JANAVB010017599">
    <property type="protein sequence ID" value="KAJ6830304.1"/>
    <property type="molecule type" value="Genomic_DNA"/>
</dbReference>
<evidence type="ECO:0000313" key="1">
    <source>
        <dbReference type="EMBL" id="KAJ6818966.1"/>
    </source>
</evidence>
<evidence type="ECO:0000313" key="3">
    <source>
        <dbReference type="Proteomes" id="UP001140949"/>
    </source>
</evidence>
<evidence type="ECO:0000313" key="2">
    <source>
        <dbReference type="EMBL" id="KAJ6830304.1"/>
    </source>
</evidence>
<sequence length="62" mass="6477">MGNSGAPFEAATAIGVDTLTEGAGILTELLERGFTKQSYSSLPISSFRSKSHLSLSDLTIDS</sequence>
<reference evidence="2" key="1">
    <citation type="journal article" date="2023" name="GigaByte">
        <title>Genome assembly of the bearded iris, Iris pallida Lam.</title>
        <authorList>
            <person name="Bruccoleri R.E."/>
            <person name="Oakeley E.J."/>
            <person name="Faust A.M.E."/>
            <person name="Altorfer M."/>
            <person name="Dessus-Babus S."/>
            <person name="Burckhardt D."/>
            <person name="Oertli M."/>
            <person name="Naumann U."/>
            <person name="Petersen F."/>
            <person name="Wong J."/>
        </authorList>
    </citation>
    <scope>NUCLEOTIDE SEQUENCE</scope>
    <source>
        <strain evidence="2">GSM-AAB239-AS_SAM_17_03QT</strain>
    </source>
</reference>
<dbReference type="EMBL" id="JANAVB010026799">
    <property type="protein sequence ID" value="KAJ6818966.1"/>
    <property type="molecule type" value="Genomic_DNA"/>
</dbReference>
<accession>A0AAX6GP03</accession>
<keyword evidence="3" id="KW-1185">Reference proteome</keyword>
<organism evidence="2 3">
    <name type="scientific">Iris pallida</name>
    <name type="common">Sweet iris</name>
    <dbReference type="NCBI Taxonomy" id="29817"/>
    <lineage>
        <taxon>Eukaryota</taxon>
        <taxon>Viridiplantae</taxon>
        <taxon>Streptophyta</taxon>
        <taxon>Embryophyta</taxon>
        <taxon>Tracheophyta</taxon>
        <taxon>Spermatophyta</taxon>
        <taxon>Magnoliopsida</taxon>
        <taxon>Liliopsida</taxon>
        <taxon>Asparagales</taxon>
        <taxon>Iridaceae</taxon>
        <taxon>Iridoideae</taxon>
        <taxon>Irideae</taxon>
        <taxon>Iris</taxon>
    </lineage>
</organism>
<gene>
    <name evidence="2" type="ORF">M6B38_353660</name>
    <name evidence="1" type="ORF">M6B38_404535</name>
</gene>
<protein>
    <submittedName>
        <fullName evidence="2">Uncharacterized protein</fullName>
    </submittedName>
</protein>
<proteinExistence type="predicted"/>
<reference evidence="2" key="2">
    <citation type="submission" date="2023-04" db="EMBL/GenBank/DDBJ databases">
        <authorList>
            <person name="Bruccoleri R.E."/>
            <person name="Oakeley E.J."/>
            <person name="Faust A.-M."/>
            <person name="Dessus-Babus S."/>
            <person name="Altorfer M."/>
            <person name="Burckhardt D."/>
            <person name="Oertli M."/>
            <person name="Naumann U."/>
            <person name="Petersen F."/>
            <person name="Wong J."/>
        </authorList>
    </citation>
    <scope>NUCLEOTIDE SEQUENCE</scope>
    <source>
        <strain evidence="2">GSM-AAB239-AS_SAM_17_03QT</strain>
        <tissue evidence="2">Leaf</tissue>
    </source>
</reference>
<comment type="caution">
    <text evidence="2">The sequence shown here is derived from an EMBL/GenBank/DDBJ whole genome shotgun (WGS) entry which is preliminary data.</text>
</comment>
<dbReference type="AlphaFoldDB" id="A0AAX6GP03"/>
<name>A0AAX6GP03_IRIPA</name>
<dbReference type="Proteomes" id="UP001140949">
    <property type="component" value="Unassembled WGS sequence"/>
</dbReference>